<protein>
    <submittedName>
        <fullName evidence="3">Uncharacterized protein</fullName>
    </submittedName>
</protein>
<dbReference type="RefSeq" id="XP_001697733.1">
    <property type="nucleotide sequence ID" value="XM_001697681.2"/>
</dbReference>
<dbReference type="GeneID" id="5723293"/>
<dbReference type="Gramene" id="PNW83630">
    <property type="protein sequence ID" value="PNW83630"/>
    <property type="gene ID" value="CHLRE_05g237500v5"/>
</dbReference>
<reference evidence="3 4" key="1">
    <citation type="journal article" date="2007" name="Science">
        <title>The Chlamydomonas genome reveals the evolution of key animal and plant functions.</title>
        <authorList>
            <person name="Merchant S.S."/>
            <person name="Prochnik S.E."/>
            <person name="Vallon O."/>
            <person name="Harris E.H."/>
            <person name="Karpowicz S.J."/>
            <person name="Witman G.B."/>
            <person name="Terry A."/>
            <person name="Salamov A."/>
            <person name="Fritz-Laylin L.K."/>
            <person name="Marechal-Drouard L."/>
            <person name="Marshall W.F."/>
            <person name="Qu L.H."/>
            <person name="Nelson D.R."/>
            <person name="Sanderfoot A.A."/>
            <person name="Spalding M.H."/>
            <person name="Kapitonov V.V."/>
            <person name="Ren Q."/>
            <person name="Ferris P."/>
            <person name="Lindquist E."/>
            <person name="Shapiro H."/>
            <person name="Lucas S.M."/>
            <person name="Grimwood J."/>
            <person name="Schmutz J."/>
            <person name="Cardol P."/>
            <person name="Cerutti H."/>
            <person name="Chanfreau G."/>
            <person name="Chen C.L."/>
            <person name="Cognat V."/>
            <person name="Croft M.T."/>
            <person name="Dent R."/>
            <person name="Dutcher S."/>
            <person name="Fernandez E."/>
            <person name="Fukuzawa H."/>
            <person name="Gonzalez-Ballester D."/>
            <person name="Gonzalez-Halphen D."/>
            <person name="Hallmann A."/>
            <person name="Hanikenne M."/>
            <person name="Hippler M."/>
            <person name="Inwood W."/>
            <person name="Jabbari K."/>
            <person name="Kalanon M."/>
            <person name="Kuras R."/>
            <person name="Lefebvre P.A."/>
            <person name="Lemaire S.D."/>
            <person name="Lobanov A.V."/>
            <person name="Lohr M."/>
            <person name="Manuell A."/>
            <person name="Meier I."/>
            <person name="Mets L."/>
            <person name="Mittag M."/>
            <person name="Mittelmeier T."/>
            <person name="Moroney J.V."/>
            <person name="Moseley J."/>
            <person name="Napoli C."/>
            <person name="Nedelcu A.M."/>
            <person name="Niyogi K."/>
            <person name="Novoselov S.V."/>
            <person name="Paulsen I.T."/>
            <person name="Pazour G."/>
            <person name="Purton S."/>
            <person name="Ral J.P."/>
            <person name="Riano-Pachon D.M."/>
            <person name="Riekhof W."/>
            <person name="Rymarquis L."/>
            <person name="Schroda M."/>
            <person name="Stern D."/>
            <person name="Umen J."/>
            <person name="Willows R."/>
            <person name="Wilson N."/>
            <person name="Zimmer S.L."/>
            <person name="Allmer J."/>
            <person name="Balk J."/>
            <person name="Bisova K."/>
            <person name="Chen C.J."/>
            <person name="Elias M."/>
            <person name="Gendler K."/>
            <person name="Hauser C."/>
            <person name="Lamb M.R."/>
            <person name="Ledford H."/>
            <person name="Long J.C."/>
            <person name="Minagawa J."/>
            <person name="Page M.D."/>
            <person name="Pan J."/>
            <person name="Pootakham W."/>
            <person name="Roje S."/>
            <person name="Rose A."/>
            <person name="Stahlberg E."/>
            <person name="Terauchi A.M."/>
            <person name="Yang P."/>
            <person name="Ball S."/>
            <person name="Bowler C."/>
            <person name="Dieckmann C.L."/>
            <person name="Gladyshev V.N."/>
            <person name="Green P."/>
            <person name="Jorgensen R."/>
            <person name="Mayfield S."/>
            <person name="Mueller-Roeber B."/>
            <person name="Rajamani S."/>
            <person name="Sayre R.T."/>
            <person name="Brokstein P."/>
            <person name="Dubchak I."/>
            <person name="Goodstein D."/>
            <person name="Hornick L."/>
            <person name="Huang Y.W."/>
            <person name="Jhaveri J."/>
            <person name="Luo Y."/>
            <person name="Martinez D."/>
            <person name="Ngau W.C."/>
            <person name="Otillar B."/>
            <person name="Poliakov A."/>
            <person name="Porter A."/>
            <person name="Szajkowski L."/>
            <person name="Werner G."/>
            <person name="Zhou K."/>
            <person name="Grigoriev I.V."/>
            <person name="Rokhsar D.S."/>
            <person name="Grossman A.R."/>
        </authorList>
    </citation>
    <scope>NUCLEOTIDE SEQUENCE [LARGE SCALE GENOMIC DNA]</scope>
    <source>
        <strain evidence="4">CC-503</strain>
    </source>
</reference>
<evidence type="ECO:0000256" key="2">
    <source>
        <dbReference type="SAM" id="SignalP"/>
    </source>
</evidence>
<dbReference type="KEGG" id="cre:CHLRE_05g237500v5"/>
<feature type="compositionally biased region" description="Basic and acidic residues" evidence="1">
    <location>
        <begin position="52"/>
        <end position="64"/>
    </location>
</feature>
<evidence type="ECO:0000313" key="3">
    <source>
        <dbReference type="EMBL" id="PNW83630.1"/>
    </source>
</evidence>
<dbReference type="InParanoid" id="A8J8B1"/>
<dbReference type="Proteomes" id="UP000006906">
    <property type="component" value="Chromosome 5"/>
</dbReference>
<keyword evidence="4" id="KW-1185">Reference proteome</keyword>
<accession>A8J8B1</accession>
<dbReference type="OrthoDB" id="555610at2759"/>
<feature type="signal peptide" evidence="2">
    <location>
        <begin position="1"/>
        <end position="15"/>
    </location>
</feature>
<feature type="chain" id="PRO_5014297480" evidence="2">
    <location>
        <begin position="16"/>
        <end position="287"/>
    </location>
</feature>
<organism evidence="3 4">
    <name type="scientific">Chlamydomonas reinhardtii</name>
    <name type="common">Chlamydomonas smithii</name>
    <dbReference type="NCBI Taxonomy" id="3055"/>
    <lineage>
        <taxon>Eukaryota</taxon>
        <taxon>Viridiplantae</taxon>
        <taxon>Chlorophyta</taxon>
        <taxon>core chlorophytes</taxon>
        <taxon>Chlorophyceae</taxon>
        <taxon>CS clade</taxon>
        <taxon>Chlamydomonadales</taxon>
        <taxon>Chlamydomonadaceae</taxon>
        <taxon>Chlamydomonas</taxon>
    </lineage>
</organism>
<gene>
    <name evidence="3" type="ORF">CHLRE_05g237500v5</name>
</gene>
<name>A8J8B1_CHLRE</name>
<dbReference type="HOGENOM" id="CLU_970963_0_0_1"/>
<feature type="region of interest" description="Disordered" evidence="1">
    <location>
        <begin position="103"/>
        <end position="133"/>
    </location>
</feature>
<feature type="region of interest" description="Disordered" evidence="1">
    <location>
        <begin position="52"/>
        <end position="73"/>
    </location>
</feature>
<dbReference type="PaxDb" id="3055-EDO99885"/>
<sequence length="287" mass="30541">MSMLLQSALAVAVLAQSAVPVPFLDSGSGMQTLPVPLSVCAASKCLVHEDSDCDDRLVSDDDRPSSPASTIGDEADMHIADLASFSHVSPDNERKPKPLRAAEIPLGSPADDALEPTASAHDTNPAAAGQSDGATDALDRAICASLHASGCPLVIIDQSSGEIAPYKPAGSGAYRLMYQSFQKHWPGVQQAWDTAQAFKARAADSLQQALSWRYDATQIGCGLVQQYIAETVWQLELQAVSDLQAAGQWEVEWQVRVQAMQQAVRVAEAVAKNGRLEHVLVVPVFVV</sequence>
<evidence type="ECO:0000313" key="4">
    <source>
        <dbReference type="Proteomes" id="UP000006906"/>
    </source>
</evidence>
<dbReference type="AlphaFoldDB" id="A8J8B1"/>
<evidence type="ECO:0000256" key="1">
    <source>
        <dbReference type="SAM" id="MobiDB-lite"/>
    </source>
</evidence>
<proteinExistence type="predicted"/>
<dbReference type="EMBL" id="CM008966">
    <property type="protein sequence ID" value="PNW83630.1"/>
    <property type="molecule type" value="Genomic_DNA"/>
</dbReference>
<keyword evidence="2" id="KW-0732">Signal</keyword>